<reference evidence="2 3" key="1">
    <citation type="submission" date="2022-01" db="EMBL/GenBank/DDBJ databases">
        <title>Nocardioides sp. nov., an actinomycete isolated from mining soil.</title>
        <authorList>
            <person name="Liu L."/>
        </authorList>
    </citation>
    <scope>NUCLEOTIDE SEQUENCE [LARGE SCALE GENOMIC DNA]</scope>
    <source>
        <strain evidence="2 3">KLBMP 9356</strain>
    </source>
</reference>
<name>A0ABS9HAX0_9ACTN</name>
<sequence>MPHDSRTLRLARWAWRPVQALHGAYLLGTRRPDRRPQALLDEMAGPPAPPGRRRDGRGGA</sequence>
<dbReference type="RefSeq" id="WP_236400803.1">
    <property type="nucleotide sequence ID" value="NZ_JAKJHZ010000005.1"/>
</dbReference>
<dbReference type="Proteomes" id="UP001201161">
    <property type="component" value="Unassembled WGS sequence"/>
</dbReference>
<evidence type="ECO:0000313" key="3">
    <source>
        <dbReference type="Proteomes" id="UP001201161"/>
    </source>
</evidence>
<dbReference type="EMBL" id="JAKJHZ010000005">
    <property type="protein sequence ID" value="MCF6377389.1"/>
    <property type="molecule type" value="Genomic_DNA"/>
</dbReference>
<keyword evidence="3" id="KW-1185">Reference proteome</keyword>
<evidence type="ECO:0000256" key="1">
    <source>
        <dbReference type="SAM" id="MobiDB-lite"/>
    </source>
</evidence>
<protein>
    <submittedName>
        <fullName evidence="2">Uncharacterized protein</fullName>
    </submittedName>
</protein>
<evidence type="ECO:0000313" key="2">
    <source>
        <dbReference type="EMBL" id="MCF6377389.1"/>
    </source>
</evidence>
<comment type="caution">
    <text evidence="2">The sequence shown here is derived from an EMBL/GenBank/DDBJ whole genome shotgun (WGS) entry which is preliminary data.</text>
</comment>
<gene>
    <name evidence="2" type="ORF">L2K70_07215</name>
</gene>
<organism evidence="2 3">
    <name type="scientific">Nocardioides potassii</name>
    <dbReference type="NCBI Taxonomy" id="2911371"/>
    <lineage>
        <taxon>Bacteria</taxon>
        <taxon>Bacillati</taxon>
        <taxon>Actinomycetota</taxon>
        <taxon>Actinomycetes</taxon>
        <taxon>Propionibacteriales</taxon>
        <taxon>Nocardioidaceae</taxon>
        <taxon>Nocardioides</taxon>
    </lineage>
</organism>
<feature type="region of interest" description="Disordered" evidence="1">
    <location>
        <begin position="29"/>
        <end position="60"/>
    </location>
</feature>
<accession>A0ABS9HAX0</accession>
<proteinExistence type="predicted"/>